<dbReference type="SUPFAM" id="SSF141868">
    <property type="entry name" value="EAL domain-like"/>
    <property type="match status" value="1"/>
</dbReference>
<dbReference type="Gene3D" id="3.30.70.270">
    <property type="match status" value="1"/>
</dbReference>
<dbReference type="InterPro" id="IPR001633">
    <property type="entry name" value="EAL_dom"/>
</dbReference>
<dbReference type="RefSeq" id="WP_034649669.1">
    <property type="nucleotide sequence ID" value="NZ_BCVB01000001.1"/>
</dbReference>
<reference evidence="1 2" key="1">
    <citation type="journal article" date="2015" name="Genome Announc.">
        <title>Complete genome sequences for 35 biothreat assay-relevant bacillus species.</title>
        <authorList>
            <person name="Johnson S.L."/>
            <person name="Daligault H.E."/>
            <person name="Davenport K.W."/>
            <person name="Jaissle J."/>
            <person name="Frey K.G."/>
            <person name="Ladner J.T."/>
            <person name="Broomall S.M."/>
            <person name="Bishop-Lilly K.A."/>
            <person name="Bruce D.C."/>
            <person name="Gibbons H.S."/>
            <person name="Coyne S.R."/>
            <person name="Lo C.C."/>
            <person name="Meincke L."/>
            <person name="Munk A.C."/>
            <person name="Koroleva G.I."/>
            <person name="Rosenzweig C.N."/>
            <person name="Palacios G.F."/>
            <person name="Redden C.L."/>
            <person name="Minogue T.D."/>
            <person name="Chain P.S."/>
        </authorList>
    </citation>
    <scope>NUCLEOTIDE SEQUENCE [LARGE SCALE GENOMIC DNA]</scope>
    <source>
        <strain evidence="2">ATCC 14581 / DSM 32 / JCM 2506 / NBRC 15308 / NCIMB 9376 / NCTC 10342 / NRRL B-14308 / VKM B-512</strain>
    </source>
</reference>
<dbReference type="InterPro" id="IPR001610">
    <property type="entry name" value="PAC"/>
</dbReference>
<dbReference type="EMBL" id="CP009920">
    <property type="protein sequence ID" value="AJI24697.1"/>
    <property type="molecule type" value="Genomic_DNA"/>
</dbReference>
<accession>A0A0B6AU67</accession>
<dbReference type="InterPro" id="IPR043128">
    <property type="entry name" value="Rev_trsase/Diguanyl_cyclase"/>
</dbReference>
<dbReference type="SMART" id="SM00052">
    <property type="entry name" value="EAL"/>
    <property type="match status" value="1"/>
</dbReference>
<dbReference type="NCBIfam" id="TIGR00229">
    <property type="entry name" value="sensory_box"/>
    <property type="match status" value="1"/>
</dbReference>
<protein>
    <submittedName>
        <fullName evidence="1">Diguanylate cyclase domain protein</fullName>
    </submittedName>
</protein>
<dbReference type="GeneID" id="93644235"/>
<dbReference type="PROSITE" id="PS50113">
    <property type="entry name" value="PAC"/>
    <property type="match status" value="1"/>
</dbReference>
<dbReference type="Proteomes" id="UP000031829">
    <property type="component" value="Chromosome"/>
</dbReference>
<dbReference type="PANTHER" id="PTHR44757">
    <property type="entry name" value="DIGUANYLATE CYCLASE DGCP"/>
    <property type="match status" value="1"/>
</dbReference>
<dbReference type="InterPro" id="IPR052155">
    <property type="entry name" value="Biofilm_reg_signaling"/>
</dbReference>
<dbReference type="InterPro" id="IPR035919">
    <property type="entry name" value="EAL_sf"/>
</dbReference>
<dbReference type="Gene3D" id="3.20.20.450">
    <property type="entry name" value="EAL domain"/>
    <property type="match status" value="1"/>
</dbReference>
<dbReference type="NCBIfam" id="TIGR00254">
    <property type="entry name" value="GGDEF"/>
    <property type="match status" value="1"/>
</dbReference>
<dbReference type="SUPFAM" id="SSF55073">
    <property type="entry name" value="Nucleotide cyclase"/>
    <property type="match status" value="1"/>
</dbReference>
<dbReference type="InterPro" id="IPR035965">
    <property type="entry name" value="PAS-like_dom_sf"/>
</dbReference>
<dbReference type="HOGENOM" id="CLU_000445_70_50_9"/>
<dbReference type="PROSITE" id="PS50883">
    <property type="entry name" value="EAL"/>
    <property type="match status" value="1"/>
</dbReference>
<dbReference type="AlphaFoldDB" id="A0A0B6AU67"/>
<dbReference type="PROSITE" id="PS50887">
    <property type="entry name" value="GGDEF"/>
    <property type="match status" value="1"/>
</dbReference>
<dbReference type="KEGG" id="bmeg:BG04_748"/>
<proteinExistence type="predicted"/>
<dbReference type="SMART" id="SM00086">
    <property type="entry name" value="PAC"/>
    <property type="match status" value="1"/>
</dbReference>
<dbReference type="SMART" id="SM00267">
    <property type="entry name" value="GGDEF"/>
    <property type="match status" value="1"/>
</dbReference>
<dbReference type="CDD" id="cd00130">
    <property type="entry name" value="PAS"/>
    <property type="match status" value="1"/>
</dbReference>
<dbReference type="Gene3D" id="3.30.450.20">
    <property type="entry name" value="PAS domain"/>
    <property type="match status" value="1"/>
</dbReference>
<dbReference type="CDD" id="cd01949">
    <property type="entry name" value="GGDEF"/>
    <property type="match status" value="1"/>
</dbReference>
<dbReference type="CDD" id="cd01948">
    <property type="entry name" value="EAL"/>
    <property type="match status" value="1"/>
</dbReference>
<dbReference type="InterPro" id="IPR000700">
    <property type="entry name" value="PAS-assoc_C"/>
</dbReference>
<dbReference type="InterPro" id="IPR000160">
    <property type="entry name" value="GGDEF_dom"/>
</dbReference>
<organism evidence="1 2">
    <name type="scientific">Priestia megaterium (strain ATCC 14581 / DSM 32 / CCUG 1817 / JCM 2506 / NBRC 15308 / NCIMB 9376 / NCTC 10342 / NRRL B-14308 / VKM B-512 / Ford 19)</name>
    <name type="common">Bacillus megaterium</name>
    <dbReference type="NCBI Taxonomy" id="1348623"/>
    <lineage>
        <taxon>Bacteria</taxon>
        <taxon>Bacillati</taxon>
        <taxon>Bacillota</taxon>
        <taxon>Bacilli</taxon>
        <taxon>Bacillales</taxon>
        <taxon>Bacillaceae</taxon>
        <taxon>Priestia</taxon>
    </lineage>
</organism>
<gene>
    <name evidence="1" type="ORF">BG04_748</name>
</gene>
<dbReference type="Pfam" id="PF13426">
    <property type="entry name" value="PAS_9"/>
    <property type="match status" value="1"/>
</dbReference>
<name>A0A0B6AU67_PRIM2</name>
<dbReference type="InterPro" id="IPR000014">
    <property type="entry name" value="PAS"/>
</dbReference>
<evidence type="ECO:0000313" key="1">
    <source>
        <dbReference type="EMBL" id="AJI24697.1"/>
    </source>
</evidence>
<dbReference type="PANTHER" id="PTHR44757:SF2">
    <property type="entry name" value="BIOFILM ARCHITECTURE MAINTENANCE PROTEIN MBAA"/>
    <property type="match status" value="1"/>
</dbReference>
<dbReference type="Pfam" id="PF00563">
    <property type="entry name" value="EAL"/>
    <property type="match status" value="1"/>
</dbReference>
<dbReference type="SUPFAM" id="SSF55785">
    <property type="entry name" value="PYP-like sensor domain (PAS domain)"/>
    <property type="match status" value="1"/>
</dbReference>
<dbReference type="InterPro" id="IPR029787">
    <property type="entry name" value="Nucleotide_cyclase"/>
</dbReference>
<evidence type="ECO:0000313" key="2">
    <source>
        <dbReference type="Proteomes" id="UP000031829"/>
    </source>
</evidence>
<dbReference type="Pfam" id="PF00990">
    <property type="entry name" value="GGDEF"/>
    <property type="match status" value="1"/>
</dbReference>
<sequence length="571" mass="66002">MENRHFEYKFKEALKKLNDIELALNESSIVAITDSRGFINHVNDKFCEISKYERHELLGQDHRIINSKHHSSLFFKELWSTIRSGKVWHGEIKNKAKDGSSYWVDTTIVPFLDERGKPYQYVSIRNDITKRKAYEEKIKQMAYYDPLTNLPNRYWLNKQLKKLLLNRESPELLAILFLDLDRFKSINDTHGHHHGDVLLRRVAERLRKCIPSSDFISRHGGDEFILVLHSLKTVEEIEEMTEQIVKEMALPFYIDGDKVLTSTSVGISLFSKECQQHIIPKDADELIDRLIKQADIAMYVAKRNGRNTYEMSSSSSNERIIKTISMENELKYALERDEFQLVYQPLIDLKTSDVIGAEALIRWNSAKFSTVYPNEFLPILEEVDLIVPVGKWVLEEACKQMKAWTELNSLASKIGVNVSPIQLKSSRFVAEMEQILKRTGLEPRFLELEITESVIQNSQESKKVLNRLRSLGVKVAMDDFGTCYSSLSYLKHLPINTLKIDKSFIDDLDEVGKVLVETIIQMGKKLNFDLTAEGIENEEQLQFVTEQGCHIGQGYLFDKPLSPEEMSRLLK</sequence>